<dbReference type="AlphaFoldDB" id="A0A367KI80"/>
<protein>
    <submittedName>
        <fullName evidence="1">Uncharacterized protein</fullName>
    </submittedName>
</protein>
<dbReference type="Proteomes" id="UP000253551">
    <property type="component" value="Unassembled WGS sequence"/>
</dbReference>
<name>A0A367KI80_RHIST</name>
<accession>A0A367KI80</accession>
<sequence>NEVIEFEMEVENKMYPVESVTDYDRYTNLKLPEKEIKKEAEANVCQNKEKATSVRVAATSLNINRATGNGRPVYRPPTLTDEHKDFMIEWTDENTDPVILDDMLEVLTEKLGGFDISKNRI</sequence>
<dbReference type="OrthoDB" id="2282487at2759"/>
<gene>
    <name evidence="1" type="ORF">CU098_002298</name>
</gene>
<comment type="caution">
    <text evidence="1">The sequence shown here is derived from an EMBL/GenBank/DDBJ whole genome shotgun (WGS) entry which is preliminary data.</text>
</comment>
<evidence type="ECO:0000313" key="2">
    <source>
        <dbReference type="Proteomes" id="UP000253551"/>
    </source>
</evidence>
<reference evidence="1 2" key="1">
    <citation type="journal article" date="2018" name="G3 (Bethesda)">
        <title>Phylogenetic and Phylogenomic Definition of Rhizopus Species.</title>
        <authorList>
            <person name="Gryganskyi A.P."/>
            <person name="Golan J."/>
            <person name="Dolatabadi S."/>
            <person name="Mondo S."/>
            <person name="Robb S."/>
            <person name="Idnurm A."/>
            <person name="Muszewska A."/>
            <person name="Steczkiewicz K."/>
            <person name="Masonjones S."/>
            <person name="Liao H.L."/>
            <person name="Gajdeczka M.T."/>
            <person name="Anike F."/>
            <person name="Vuek A."/>
            <person name="Anishchenko I.M."/>
            <person name="Voigt K."/>
            <person name="de Hoog G.S."/>
            <person name="Smith M.E."/>
            <person name="Heitman J."/>
            <person name="Vilgalys R."/>
            <person name="Stajich J.E."/>
        </authorList>
    </citation>
    <scope>NUCLEOTIDE SEQUENCE [LARGE SCALE GENOMIC DNA]</scope>
    <source>
        <strain evidence="1 2">LSU 92-RS-03</strain>
    </source>
</reference>
<dbReference type="STRING" id="4846.A0A367KI80"/>
<organism evidence="1 2">
    <name type="scientific">Rhizopus stolonifer</name>
    <name type="common">Rhizopus nigricans</name>
    <dbReference type="NCBI Taxonomy" id="4846"/>
    <lineage>
        <taxon>Eukaryota</taxon>
        <taxon>Fungi</taxon>
        <taxon>Fungi incertae sedis</taxon>
        <taxon>Mucoromycota</taxon>
        <taxon>Mucoromycotina</taxon>
        <taxon>Mucoromycetes</taxon>
        <taxon>Mucorales</taxon>
        <taxon>Mucorineae</taxon>
        <taxon>Rhizopodaceae</taxon>
        <taxon>Rhizopus</taxon>
    </lineage>
</organism>
<dbReference type="EMBL" id="PJQM01001640">
    <property type="protein sequence ID" value="RCI01841.1"/>
    <property type="molecule type" value="Genomic_DNA"/>
</dbReference>
<feature type="non-terminal residue" evidence="1">
    <location>
        <position position="1"/>
    </location>
</feature>
<keyword evidence="2" id="KW-1185">Reference proteome</keyword>
<evidence type="ECO:0000313" key="1">
    <source>
        <dbReference type="EMBL" id="RCI01841.1"/>
    </source>
</evidence>
<proteinExistence type="predicted"/>